<dbReference type="GO" id="GO:0008745">
    <property type="term" value="F:N-acetylmuramoyl-L-alanine amidase activity"/>
    <property type="evidence" value="ECO:0007669"/>
    <property type="project" value="UniProtKB-EC"/>
</dbReference>
<dbReference type="InterPro" id="IPR036366">
    <property type="entry name" value="PGBDSf"/>
</dbReference>
<dbReference type="EC" id="3.5.1.28" evidence="3"/>
<organism evidence="7">
    <name type="scientific">marine metagenome</name>
    <dbReference type="NCBI Taxonomy" id="408172"/>
    <lineage>
        <taxon>unclassified sequences</taxon>
        <taxon>metagenomes</taxon>
        <taxon>ecological metagenomes</taxon>
    </lineage>
</organism>
<accession>A0A382CIE9</accession>
<dbReference type="InterPro" id="IPR036505">
    <property type="entry name" value="Amidase/PGRP_sf"/>
</dbReference>
<keyword evidence="5" id="KW-0961">Cell wall biogenesis/degradation</keyword>
<dbReference type="SUPFAM" id="SSF55846">
    <property type="entry name" value="N-acetylmuramoyl-L-alanine amidase-like"/>
    <property type="match status" value="1"/>
</dbReference>
<reference evidence="7" key="1">
    <citation type="submission" date="2018-05" db="EMBL/GenBank/DDBJ databases">
        <authorList>
            <person name="Lanie J.A."/>
            <person name="Ng W.-L."/>
            <person name="Kazmierczak K.M."/>
            <person name="Andrzejewski T.M."/>
            <person name="Davidsen T.M."/>
            <person name="Wayne K.J."/>
            <person name="Tettelin H."/>
            <person name="Glass J.I."/>
            <person name="Rusch D."/>
            <person name="Podicherti R."/>
            <person name="Tsui H.-C.T."/>
            <person name="Winkler M.E."/>
        </authorList>
    </citation>
    <scope>NUCLEOTIDE SEQUENCE</scope>
</reference>
<dbReference type="InterPro" id="IPR036365">
    <property type="entry name" value="PGBD-like_sf"/>
</dbReference>
<dbReference type="GO" id="GO:0009254">
    <property type="term" value="P:peptidoglycan turnover"/>
    <property type="evidence" value="ECO:0007669"/>
    <property type="project" value="TreeGrafter"/>
</dbReference>
<protein>
    <recommendedName>
        <fullName evidence="3">N-acetylmuramoyl-L-alanine amidase</fullName>
        <ecNumber evidence="3">3.5.1.28</ecNumber>
    </recommendedName>
</protein>
<dbReference type="Pfam" id="PF01510">
    <property type="entry name" value="Amidase_2"/>
    <property type="match status" value="1"/>
</dbReference>
<dbReference type="SMART" id="SM00644">
    <property type="entry name" value="Ami_2"/>
    <property type="match status" value="1"/>
</dbReference>
<name>A0A382CIE9_9ZZZZ</name>
<evidence type="ECO:0000313" key="7">
    <source>
        <dbReference type="EMBL" id="SVB25401.1"/>
    </source>
</evidence>
<evidence type="ECO:0000256" key="3">
    <source>
        <dbReference type="ARBA" id="ARBA00011901"/>
    </source>
</evidence>
<proteinExistence type="inferred from homology"/>
<dbReference type="PANTHER" id="PTHR30417:SF1">
    <property type="entry name" value="N-ACETYLMURAMOYL-L-ALANINE AMIDASE AMID"/>
    <property type="match status" value="1"/>
</dbReference>
<dbReference type="InterPro" id="IPR002502">
    <property type="entry name" value="Amidase_domain"/>
</dbReference>
<dbReference type="GO" id="GO:0071555">
    <property type="term" value="P:cell wall organization"/>
    <property type="evidence" value="ECO:0007669"/>
    <property type="project" value="UniProtKB-KW"/>
</dbReference>
<dbReference type="GO" id="GO:0009253">
    <property type="term" value="P:peptidoglycan catabolic process"/>
    <property type="evidence" value="ECO:0007669"/>
    <property type="project" value="InterPro"/>
</dbReference>
<evidence type="ECO:0000256" key="5">
    <source>
        <dbReference type="ARBA" id="ARBA00023316"/>
    </source>
</evidence>
<sequence length="246" mass="28984">MKIKTSLNYSPNFDLKKRKKKQIKFLIFHYTGMKSERATINRLTGIQPEVSSHYLIKRNGEIIVMVPELYTAWHAGISEWQKKKLLNKNSIGIEISNPGHQFGYKSFSKKQVTSLIKLSRYLIKKYNIKKNYILGHSDIAPDRKLDPGEKFPWEFLYKNKIGIWHNLSKKKLILFRKKKVSALESSFFMKNLKKLGYSSKSKIFKNQLKFNKLLVKAFQRRFRPKMINGKIDQECLLIINKLAKII</sequence>
<comment type="catalytic activity">
    <reaction evidence="1">
        <text>Hydrolyzes the link between N-acetylmuramoyl residues and L-amino acid residues in certain cell-wall glycopeptides.</text>
        <dbReference type="EC" id="3.5.1.28"/>
    </reaction>
</comment>
<evidence type="ECO:0000256" key="4">
    <source>
        <dbReference type="ARBA" id="ARBA00022801"/>
    </source>
</evidence>
<evidence type="ECO:0000256" key="2">
    <source>
        <dbReference type="ARBA" id="ARBA00007553"/>
    </source>
</evidence>
<keyword evidence="4" id="KW-0378">Hydrolase</keyword>
<dbReference type="Gene3D" id="3.40.80.10">
    <property type="entry name" value="Peptidoglycan recognition protein-like"/>
    <property type="match status" value="1"/>
</dbReference>
<evidence type="ECO:0000259" key="6">
    <source>
        <dbReference type="SMART" id="SM00644"/>
    </source>
</evidence>
<gene>
    <name evidence="7" type="ORF">METZ01_LOCUS178255</name>
</gene>
<feature type="domain" description="N-acetylmuramoyl-L-alanine amidase" evidence="6">
    <location>
        <begin position="10"/>
        <end position="148"/>
    </location>
</feature>
<dbReference type="Gene3D" id="1.10.101.10">
    <property type="entry name" value="PGBD-like superfamily/PGBD"/>
    <property type="match status" value="1"/>
</dbReference>
<dbReference type="CDD" id="cd06583">
    <property type="entry name" value="PGRP"/>
    <property type="match status" value="1"/>
</dbReference>
<dbReference type="PANTHER" id="PTHR30417">
    <property type="entry name" value="N-ACETYLMURAMOYL-L-ALANINE AMIDASE AMID"/>
    <property type="match status" value="1"/>
</dbReference>
<dbReference type="AlphaFoldDB" id="A0A382CIE9"/>
<comment type="similarity">
    <text evidence="2">Belongs to the N-acetylmuramoyl-L-alanine amidase 2 family.</text>
</comment>
<dbReference type="EMBL" id="UINC01034487">
    <property type="protein sequence ID" value="SVB25401.1"/>
    <property type="molecule type" value="Genomic_DNA"/>
</dbReference>
<evidence type="ECO:0000256" key="1">
    <source>
        <dbReference type="ARBA" id="ARBA00001561"/>
    </source>
</evidence>
<dbReference type="InterPro" id="IPR051206">
    <property type="entry name" value="NAMLAA_amidase_2"/>
</dbReference>
<dbReference type="SUPFAM" id="SSF47090">
    <property type="entry name" value="PGBD-like"/>
    <property type="match status" value="1"/>
</dbReference>